<name>A0ACB0ZWJ6_MELEN</name>
<reference evidence="1" key="1">
    <citation type="submission" date="2023-11" db="EMBL/GenBank/DDBJ databases">
        <authorList>
            <person name="Poullet M."/>
        </authorList>
    </citation>
    <scope>NUCLEOTIDE SEQUENCE</scope>
    <source>
        <strain evidence="1">E1834</strain>
    </source>
</reference>
<gene>
    <name evidence="1" type="ORF">MENTE1834_LOCUS29889</name>
</gene>
<proteinExistence type="predicted"/>
<dbReference type="EMBL" id="CAVMJV010000047">
    <property type="protein sequence ID" value="CAK5082598.1"/>
    <property type="molecule type" value="Genomic_DNA"/>
</dbReference>
<comment type="caution">
    <text evidence="1">The sequence shown here is derived from an EMBL/GenBank/DDBJ whole genome shotgun (WGS) entry which is preliminary data.</text>
</comment>
<sequence>MDLNQKQQLFTSKTILAPMVKAGRTPLRILALEYGADLVYTEEIVDQRLLSCKRIENESLDTIDYMNGDDVVLRIAAVEKEKCVLQIVRFLFFFKFKKFQGSNSPENAAEICRRFSSECMAIDLNMGCPKPFSVHSGMGAALLSDPVRAKEILTAMVAAAPSIPITCKIRLLDSPDKTMEFVKMLESCGLSAIAIHGRQRNERPNNECRYNELRDISRYCSTPVIANGGSSDIQTFKNIEEFKELTEAKSVMIARSAFTNPSIFCENGLNSMPVEISKFLEKASQFDENYTAAKYVVQRILGSQQEFDPKGKATVNASTLNEICSIWGVTDQRKSIHEQQLPQENQIEVIEKVGGGLITFVLLNDVWMANLSFAPARLKRGVEGASTPKCILHNYCREKLLAEPLYNSTKRIEDGRFTAICSVANKKFSSPISQPNIRMAEQVSALVALYGLKSRHKLKGNWED</sequence>
<protein>
    <submittedName>
        <fullName evidence="1">Uncharacterized protein</fullName>
    </submittedName>
</protein>
<dbReference type="Proteomes" id="UP001497535">
    <property type="component" value="Unassembled WGS sequence"/>
</dbReference>
<keyword evidence="2" id="KW-1185">Reference proteome</keyword>
<evidence type="ECO:0000313" key="1">
    <source>
        <dbReference type="EMBL" id="CAK5082598.1"/>
    </source>
</evidence>
<organism evidence="1 2">
    <name type="scientific">Meloidogyne enterolobii</name>
    <name type="common">Root-knot nematode worm</name>
    <name type="synonym">Meloidogyne mayaguensis</name>
    <dbReference type="NCBI Taxonomy" id="390850"/>
    <lineage>
        <taxon>Eukaryota</taxon>
        <taxon>Metazoa</taxon>
        <taxon>Ecdysozoa</taxon>
        <taxon>Nematoda</taxon>
        <taxon>Chromadorea</taxon>
        <taxon>Rhabditida</taxon>
        <taxon>Tylenchina</taxon>
        <taxon>Tylenchomorpha</taxon>
        <taxon>Tylenchoidea</taxon>
        <taxon>Meloidogynidae</taxon>
        <taxon>Meloidogyninae</taxon>
        <taxon>Meloidogyne</taxon>
    </lineage>
</organism>
<evidence type="ECO:0000313" key="2">
    <source>
        <dbReference type="Proteomes" id="UP001497535"/>
    </source>
</evidence>
<accession>A0ACB0ZWJ6</accession>